<dbReference type="OrthoDB" id="414698at2759"/>
<dbReference type="GO" id="GO:0005737">
    <property type="term" value="C:cytoplasm"/>
    <property type="evidence" value="ECO:0007669"/>
    <property type="project" value="TreeGrafter"/>
</dbReference>
<organism evidence="3 4">
    <name type="scientific">Halteria grandinella</name>
    <dbReference type="NCBI Taxonomy" id="5974"/>
    <lineage>
        <taxon>Eukaryota</taxon>
        <taxon>Sar</taxon>
        <taxon>Alveolata</taxon>
        <taxon>Ciliophora</taxon>
        <taxon>Intramacronucleata</taxon>
        <taxon>Spirotrichea</taxon>
        <taxon>Stichotrichia</taxon>
        <taxon>Sporadotrichida</taxon>
        <taxon>Halteriidae</taxon>
        <taxon>Halteria</taxon>
    </lineage>
</organism>
<reference evidence="3" key="1">
    <citation type="submission" date="2019-06" db="EMBL/GenBank/DDBJ databases">
        <authorList>
            <person name="Zheng W."/>
        </authorList>
    </citation>
    <scope>NUCLEOTIDE SEQUENCE</scope>
    <source>
        <strain evidence="3">QDHG01</strain>
    </source>
</reference>
<comment type="caution">
    <text evidence="3">The sequence shown here is derived from an EMBL/GenBank/DDBJ whole genome shotgun (WGS) entry which is preliminary data.</text>
</comment>
<proteinExistence type="predicted"/>
<keyword evidence="4" id="KW-1185">Reference proteome</keyword>
<evidence type="ECO:0000256" key="1">
    <source>
        <dbReference type="ARBA" id="ARBA00022801"/>
    </source>
</evidence>
<dbReference type="PANTHER" id="PTHR48070">
    <property type="entry name" value="ESTERASE OVCA2"/>
    <property type="match status" value="1"/>
</dbReference>
<keyword evidence="1" id="KW-0378">Hydrolase</keyword>
<evidence type="ECO:0000313" key="3">
    <source>
        <dbReference type="EMBL" id="TNV81519.1"/>
    </source>
</evidence>
<gene>
    <name evidence="3" type="ORF">FGO68_gene13007</name>
</gene>
<dbReference type="InterPro" id="IPR029058">
    <property type="entry name" value="AB_hydrolase_fold"/>
</dbReference>
<dbReference type="AlphaFoldDB" id="A0A8J8NWM5"/>
<evidence type="ECO:0000259" key="2">
    <source>
        <dbReference type="Pfam" id="PF03959"/>
    </source>
</evidence>
<sequence length="345" mass="39879">MAILFQVETTIVFSMILFVVLHELNALNMWKASQISQGSHSNQPNSQGTFKSQQYFKLANRSYLNYNKQSFQMLLKLDTLSVPQRKLKILCLHGLNNHIESFKFMSKGFTDQLSHIADFYYVEASFSISDVLPPEPGLLEKGFKPPFKSWFNPKSDEEKWVQDILKEYFKTAPPLPDEIEAQVCVQIEENLSIIENAIKADGPFDGVFAFSQGNAIFRLFCFMAQQLYPERYKSIQLPRFVISISGTVFLQYLFLIDGKLYGPLDCKVQNVDSIHIFGTKDIFYDDCLRETAVYIDSPDVMKVQIVHNKGHLIYSRFTECEQKQLANFMERQILHIQNKDKSVKL</sequence>
<accession>A0A8J8NWM5</accession>
<dbReference type="InterPro" id="IPR005645">
    <property type="entry name" value="FSH-like_dom"/>
</dbReference>
<evidence type="ECO:0000313" key="4">
    <source>
        <dbReference type="Proteomes" id="UP000785679"/>
    </source>
</evidence>
<protein>
    <recommendedName>
        <fullName evidence="2">Serine hydrolase domain-containing protein</fullName>
    </recommendedName>
</protein>
<dbReference type="EMBL" id="RRYP01006040">
    <property type="protein sequence ID" value="TNV81519.1"/>
    <property type="molecule type" value="Genomic_DNA"/>
</dbReference>
<dbReference type="InterPro" id="IPR050593">
    <property type="entry name" value="LovG"/>
</dbReference>
<dbReference type="Proteomes" id="UP000785679">
    <property type="component" value="Unassembled WGS sequence"/>
</dbReference>
<name>A0A8J8NWM5_HALGN</name>
<dbReference type="Gene3D" id="3.40.50.1820">
    <property type="entry name" value="alpha/beta hydrolase"/>
    <property type="match status" value="1"/>
</dbReference>
<feature type="domain" description="Serine hydrolase" evidence="2">
    <location>
        <begin position="85"/>
        <end position="313"/>
    </location>
</feature>
<dbReference type="Pfam" id="PF03959">
    <property type="entry name" value="FSH1"/>
    <property type="match status" value="1"/>
</dbReference>
<dbReference type="GO" id="GO:0016787">
    <property type="term" value="F:hydrolase activity"/>
    <property type="evidence" value="ECO:0007669"/>
    <property type="project" value="UniProtKB-KW"/>
</dbReference>
<dbReference type="GO" id="GO:0005634">
    <property type="term" value="C:nucleus"/>
    <property type="evidence" value="ECO:0007669"/>
    <property type="project" value="TreeGrafter"/>
</dbReference>
<dbReference type="PANTHER" id="PTHR48070:SF6">
    <property type="entry name" value="ESTERASE OVCA2"/>
    <property type="match status" value="1"/>
</dbReference>